<proteinExistence type="predicted"/>
<reference evidence="1 2" key="1">
    <citation type="journal article" date="2023" name="Sci. Data">
        <title>Genome assembly of the Korean intertidal mud-creeper Batillaria attramentaria.</title>
        <authorList>
            <person name="Patra A.K."/>
            <person name="Ho P.T."/>
            <person name="Jun S."/>
            <person name="Lee S.J."/>
            <person name="Kim Y."/>
            <person name="Won Y.J."/>
        </authorList>
    </citation>
    <scope>NUCLEOTIDE SEQUENCE [LARGE SCALE GENOMIC DNA]</scope>
    <source>
        <strain evidence="1">Wonlab-2016</strain>
    </source>
</reference>
<dbReference type="Proteomes" id="UP001519460">
    <property type="component" value="Unassembled WGS sequence"/>
</dbReference>
<keyword evidence="2" id="KW-1185">Reference proteome</keyword>
<sequence>MIILTDPKTLTSFAHGISCSANVNTDEQTTPQKLLEVKNSKDAENILAMKPVKESSKRSATSLTATLTFQNSSAKLLGGNCGNYGEEVPVFLSDEKTWTDKPLTTQHPLCSAADGPKEATVCLQRAGSEVK</sequence>
<comment type="caution">
    <text evidence="1">The sequence shown here is derived from an EMBL/GenBank/DDBJ whole genome shotgun (WGS) entry which is preliminary data.</text>
</comment>
<gene>
    <name evidence="1" type="ORF">BaRGS_00002366</name>
</gene>
<dbReference type="AlphaFoldDB" id="A0ABD0M2X3"/>
<protein>
    <submittedName>
        <fullName evidence="1">Uncharacterized protein</fullName>
    </submittedName>
</protein>
<accession>A0ABD0M2X3</accession>
<organism evidence="1 2">
    <name type="scientific">Batillaria attramentaria</name>
    <dbReference type="NCBI Taxonomy" id="370345"/>
    <lineage>
        <taxon>Eukaryota</taxon>
        <taxon>Metazoa</taxon>
        <taxon>Spiralia</taxon>
        <taxon>Lophotrochozoa</taxon>
        <taxon>Mollusca</taxon>
        <taxon>Gastropoda</taxon>
        <taxon>Caenogastropoda</taxon>
        <taxon>Sorbeoconcha</taxon>
        <taxon>Cerithioidea</taxon>
        <taxon>Batillariidae</taxon>
        <taxon>Batillaria</taxon>
    </lineage>
</organism>
<dbReference type="EMBL" id="JACVVK020000007">
    <property type="protein sequence ID" value="KAK7506254.1"/>
    <property type="molecule type" value="Genomic_DNA"/>
</dbReference>
<name>A0ABD0M2X3_9CAEN</name>
<evidence type="ECO:0000313" key="2">
    <source>
        <dbReference type="Proteomes" id="UP001519460"/>
    </source>
</evidence>
<evidence type="ECO:0000313" key="1">
    <source>
        <dbReference type="EMBL" id="KAK7506254.1"/>
    </source>
</evidence>